<dbReference type="EMBL" id="BSSD01000005">
    <property type="protein sequence ID" value="GLW92551.1"/>
    <property type="molecule type" value="Genomic_DNA"/>
</dbReference>
<keyword evidence="3 11" id="KW-0812">Transmembrane</keyword>
<keyword evidence="4" id="KW-0479">Metal-binding</keyword>
<feature type="transmembrane region" description="Helical" evidence="11">
    <location>
        <begin position="6"/>
        <end position="24"/>
    </location>
</feature>
<evidence type="ECO:0000256" key="1">
    <source>
        <dbReference type="ARBA" id="ARBA00022475"/>
    </source>
</evidence>
<keyword evidence="14" id="KW-1185">Reference proteome</keyword>
<keyword evidence="7 11" id="KW-1133">Transmembrane helix</keyword>
<keyword evidence="9 11" id="KW-0472">Membrane</keyword>
<evidence type="ECO:0000313" key="14">
    <source>
        <dbReference type="Proteomes" id="UP001165042"/>
    </source>
</evidence>
<dbReference type="Gene3D" id="3.30.2010.10">
    <property type="entry name" value="Metalloproteases ('zincins'), catalytic domain"/>
    <property type="match status" value="1"/>
</dbReference>
<feature type="domain" description="Peptidase M48" evidence="12">
    <location>
        <begin position="73"/>
        <end position="296"/>
    </location>
</feature>
<dbReference type="CDD" id="cd07328">
    <property type="entry name" value="M48_Ste24p_like"/>
    <property type="match status" value="1"/>
</dbReference>
<dbReference type="PANTHER" id="PTHR43221">
    <property type="entry name" value="PROTEASE HTPX"/>
    <property type="match status" value="1"/>
</dbReference>
<dbReference type="InterPro" id="IPR050083">
    <property type="entry name" value="HtpX_protease"/>
</dbReference>
<evidence type="ECO:0000256" key="4">
    <source>
        <dbReference type="ARBA" id="ARBA00022723"/>
    </source>
</evidence>
<dbReference type="InterPro" id="IPR001915">
    <property type="entry name" value="Peptidase_M48"/>
</dbReference>
<accession>A0A9W6QK83</accession>
<dbReference type="GO" id="GO:0004222">
    <property type="term" value="F:metalloendopeptidase activity"/>
    <property type="evidence" value="ECO:0007669"/>
    <property type="project" value="InterPro"/>
</dbReference>
<dbReference type="Pfam" id="PF01435">
    <property type="entry name" value="Peptidase_M48"/>
    <property type="match status" value="1"/>
</dbReference>
<evidence type="ECO:0000256" key="5">
    <source>
        <dbReference type="ARBA" id="ARBA00022801"/>
    </source>
</evidence>
<keyword evidence="8 10" id="KW-0482">Metalloprotease</keyword>
<comment type="caution">
    <text evidence="13">The sequence shown here is derived from an EMBL/GenBank/DDBJ whole genome shotgun (WGS) entry which is preliminary data.</text>
</comment>
<dbReference type="AlphaFoldDB" id="A0A9W6QK83"/>
<evidence type="ECO:0000256" key="8">
    <source>
        <dbReference type="ARBA" id="ARBA00023049"/>
    </source>
</evidence>
<evidence type="ECO:0000256" key="6">
    <source>
        <dbReference type="ARBA" id="ARBA00022833"/>
    </source>
</evidence>
<sequence length="348" mass="38954">MLAVVSYLVTAAMLVFCWWLFVWASREDGISGYFLYGFAALMVLLTLTTGPRFGLLDFGHDVVERESAPDLYALVDRIADELGARRVWRIEVSEEFNAGYRMVWYRRRPVITLGYPLWNLLAPQERVALLAHELAHGVNGDSARSALIGLSLDGLTEGFEMLEVPVTMESSELVELLAVICAPIAYLLTFPMRWLAFGQERLLRESSRRAEFYADHLATGIAGRPAMVSVLAKLTLKTEATRELVAAMRRGDEDIWAAQRTCLAGIEDLADIDIQDEHAVDSTHPSTERRIDVLYDREYGEPRLESSAREALAVDAELAAKLPEVIEALRKLDKEHHYDDEPGSGDPA</sequence>
<evidence type="ECO:0000256" key="10">
    <source>
        <dbReference type="RuleBase" id="RU003983"/>
    </source>
</evidence>
<name>A0A9W6QK83_9PSEU</name>
<keyword evidence="1" id="KW-1003">Cell membrane</keyword>
<keyword evidence="2 10" id="KW-0645">Protease</keyword>
<evidence type="ECO:0000256" key="3">
    <source>
        <dbReference type="ARBA" id="ARBA00022692"/>
    </source>
</evidence>
<evidence type="ECO:0000259" key="12">
    <source>
        <dbReference type="Pfam" id="PF01435"/>
    </source>
</evidence>
<evidence type="ECO:0000256" key="11">
    <source>
        <dbReference type="SAM" id="Phobius"/>
    </source>
</evidence>
<dbReference type="Proteomes" id="UP001165042">
    <property type="component" value="Unassembled WGS sequence"/>
</dbReference>
<keyword evidence="6 10" id="KW-0862">Zinc</keyword>
<reference evidence="13" key="1">
    <citation type="submission" date="2023-02" db="EMBL/GenBank/DDBJ databases">
        <title>Actinokineospora globicatena NBRC 15670.</title>
        <authorList>
            <person name="Ichikawa N."/>
            <person name="Sato H."/>
            <person name="Tonouchi N."/>
        </authorList>
    </citation>
    <scope>NUCLEOTIDE SEQUENCE</scope>
    <source>
        <strain evidence="13">NBRC 15670</strain>
    </source>
</reference>
<evidence type="ECO:0000256" key="2">
    <source>
        <dbReference type="ARBA" id="ARBA00022670"/>
    </source>
</evidence>
<organism evidence="13 14">
    <name type="scientific">Actinokineospora globicatena</name>
    <dbReference type="NCBI Taxonomy" id="103729"/>
    <lineage>
        <taxon>Bacteria</taxon>
        <taxon>Bacillati</taxon>
        <taxon>Actinomycetota</taxon>
        <taxon>Actinomycetes</taxon>
        <taxon>Pseudonocardiales</taxon>
        <taxon>Pseudonocardiaceae</taxon>
        <taxon>Actinokineospora</taxon>
    </lineage>
</organism>
<proteinExistence type="inferred from homology"/>
<comment type="cofactor">
    <cofactor evidence="10">
        <name>Zn(2+)</name>
        <dbReference type="ChEBI" id="CHEBI:29105"/>
    </cofactor>
    <text evidence="10">Binds 1 zinc ion per subunit.</text>
</comment>
<evidence type="ECO:0000256" key="7">
    <source>
        <dbReference type="ARBA" id="ARBA00022989"/>
    </source>
</evidence>
<evidence type="ECO:0000256" key="9">
    <source>
        <dbReference type="ARBA" id="ARBA00023136"/>
    </source>
</evidence>
<comment type="similarity">
    <text evidence="10">Belongs to the peptidase M48 family.</text>
</comment>
<feature type="transmembrane region" description="Helical" evidence="11">
    <location>
        <begin position="33"/>
        <end position="53"/>
    </location>
</feature>
<protein>
    <recommendedName>
        <fullName evidence="12">Peptidase M48 domain-containing protein</fullName>
    </recommendedName>
</protein>
<dbReference type="GO" id="GO:0046872">
    <property type="term" value="F:metal ion binding"/>
    <property type="evidence" value="ECO:0007669"/>
    <property type="project" value="UniProtKB-KW"/>
</dbReference>
<dbReference type="GO" id="GO:0006508">
    <property type="term" value="P:proteolysis"/>
    <property type="evidence" value="ECO:0007669"/>
    <property type="project" value="UniProtKB-KW"/>
</dbReference>
<evidence type="ECO:0000313" key="13">
    <source>
        <dbReference type="EMBL" id="GLW92551.1"/>
    </source>
</evidence>
<gene>
    <name evidence="13" type="ORF">Aglo03_33670</name>
</gene>
<keyword evidence="5 10" id="KW-0378">Hydrolase</keyword>
<dbReference type="PANTHER" id="PTHR43221:SF2">
    <property type="entry name" value="PROTEASE HTPX HOMOLOG"/>
    <property type="match status" value="1"/>
</dbReference>